<evidence type="ECO:0000256" key="3">
    <source>
        <dbReference type="ARBA" id="ARBA00022840"/>
    </source>
</evidence>
<evidence type="ECO:0000259" key="5">
    <source>
        <dbReference type="PROSITE" id="PS50980"/>
    </source>
</evidence>
<dbReference type="InterPro" id="IPR051047">
    <property type="entry name" value="AccD/PCCB"/>
</dbReference>
<keyword evidence="7" id="KW-0808">Transferase</keyword>
<dbReference type="InterPro" id="IPR011763">
    <property type="entry name" value="COA_CT_C"/>
</dbReference>
<dbReference type="GO" id="GO:0004658">
    <property type="term" value="F:propionyl-CoA carboxylase activity"/>
    <property type="evidence" value="ECO:0007669"/>
    <property type="project" value="TreeGrafter"/>
</dbReference>
<evidence type="ECO:0000256" key="2">
    <source>
        <dbReference type="ARBA" id="ARBA00022741"/>
    </source>
</evidence>
<dbReference type="PROSITE" id="PS50989">
    <property type="entry name" value="COA_CT_CTER"/>
    <property type="match status" value="1"/>
</dbReference>
<dbReference type="InterPro" id="IPR016185">
    <property type="entry name" value="PreATP-grasp_dom_sf"/>
</dbReference>
<dbReference type="Gene3D" id="3.90.226.10">
    <property type="entry name" value="2-enoyl-CoA Hydratase, Chain A, domain 1"/>
    <property type="match status" value="2"/>
</dbReference>
<feature type="domain" description="CoA carboxyltransferase C-terminal" evidence="6">
    <location>
        <begin position="432"/>
        <end position="674"/>
    </location>
</feature>
<dbReference type="InterPro" id="IPR011762">
    <property type="entry name" value="COA_CT_N"/>
</dbReference>
<dbReference type="GO" id="GO:0005524">
    <property type="term" value="F:ATP binding"/>
    <property type="evidence" value="ECO:0007669"/>
    <property type="project" value="UniProtKB-KW"/>
</dbReference>
<dbReference type="AlphaFoldDB" id="A0A238VA33"/>
<dbReference type="PROSITE" id="PS50979">
    <property type="entry name" value="BC"/>
    <property type="match status" value="1"/>
</dbReference>
<keyword evidence="1" id="KW-0436">Ligase</keyword>
<accession>A0A238VA33</accession>
<dbReference type="Pfam" id="PF00289">
    <property type="entry name" value="Biotin_carb_N"/>
    <property type="match status" value="1"/>
</dbReference>
<evidence type="ECO:0000259" key="6">
    <source>
        <dbReference type="PROSITE" id="PS50989"/>
    </source>
</evidence>
<keyword evidence="2" id="KW-0547">Nucleotide-binding</keyword>
<evidence type="ECO:0000256" key="1">
    <source>
        <dbReference type="ARBA" id="ARBA00022598"/>
    </source>
</evidence>
<organism evidence="7 8">
    <name type="scientific">Blastococcus mobilis</name>
    <dbReference type="NCBI Taxonomy" id="1938746"/>
    <lineage>
        <taxon>Bacteria</taxon>
        <taxon>Bacillati</taxon>
        <taxon>Actinomycetota</taxon>
        <taxon>Actinomycetes</taxon>
        <taxon>Geodermatophilales</taxon>
        <taxon>Geodermatophilaceae</taxon>
        <taxon>Blastococcus</taxon>
    </lineage>
</organism>
<dbReference type="SUPFAM" id="SSF52440">
    <property type="entry name" value="PreATP-grasp domain"/>
    <property type="match status" value="1"/>
</dbReference>
<feature type="domain" description="CoA carboxyltransferase N-terminal" evidence="5">
    <location>
        <begin position="169"/>
        <end position="439"/>
    </location>
</feature>
<dbReference type="Proteomes" id="UP000198403">
    <property type="component" value="Unassembled WGS sequence"/>
</dbReference>
<evidence type="ECO:0000313" key="8">
    <source>
        <dbReference type="Proteomes" id="UP000198403"/>
    </source>
</evidence>
<keyword evidence="3" id="KW-0067">ATP-binding</keyword>
<dbReference type="InterPro" id="IPR029045">
    <property type="entry name" value="ClpP/crotonase-like_dom_sf"/>
</dbReference>
<keyword evidence="8" id="KW-1185">Reference proteome</keyword>
<evidence type="ECO:0000313" key="7">
    <source>
        <dbReference type="EMBL" id="SNR31096.1"/>
    </source>
</evidence>
<protein>
    <submittedName>
        <fullName evidence="7">Acetyl-CoA carboxylase, carboxyltransferase component</fullName>
    </submittedName>
</protein>
<reference evidence="7 8" key="1">
    <citation type="submission" date="2017-06" db="EMBL/GenBank/DDBJ databases">
        <authorList>
            <person name="Kim H.J."/>
            <person name="Triplett B.A."/>
        </authorList>
    </citation>
    <scope>NUCLEOTIDE SEQUENCE [LARGE SCALE GENOMIC DNA]</scope>
    <source>
        <strain evidence="7 8">DSM 44272</strain>
    </source>
</reference>
<dbReference type="EMBL" id="FZNO01000002">
    <property type="protein sequence ID" value="SNR31096.1"/>
    <property type="molecule type" value="Genomic_DNA"/>
</dbReference>
<dbReference type="PANTHER" id="PTHR43842:SF2">
    <property type="entry name" value="PROPIONYL-COA CARBOXYLASE BETA CHAIN, MITOCHONDRIAL"/>
    <property type="match status" value="1"/>
</dbReference>
<dbReference type="InterPro" id="IPR011764">
    <property type="entry name" value="Biotin_carboxylation_dom"/>
</dbReference>
<dbReference type="Gene3D" id="3.30.470.20">
    <property type="entry name" value="ATP-grasp fold, B domain"/>
    <property type="match status" value="1"/>
</dbReference>
<dbReference type="InterPro" id="IPR005481">
    <property type="entry name" value="BC-like_N"/>
</dbReference>
<gene>
    <name evidence="7" type="ORF">SAMN06272737_102272</name>
</gene>
<dbReference type="PANTHER" id="PTHR43842">
    <property type="entry name" value="PROPIONYL-COA CARBOXYLASE BETA CHAIN"/>
    <property type="match status" value="1"/>
</dbReference>
<dbReference type="InterPro" id="IPR034733">
    <property type="entry name" value="AcCoA_carboxyl_beta"/>
</dbReference>
<dbReference type="GO" id="GO:0016740">
    <property type="term" value="F:transferase activity"/>
    <property type="evidence" value="ECO:0007669"/>
    <property type="project" value="UniProtKB-KW"/>
</dbReference>
<name>A0A238VA33_9ACTN</name>
<sequence length="689" mass="72830">MAACEHRRVADRLLIANRGEIAVRLARAAAAEGLTSVAVTAADEPDAAHLTAADESHVLPGTGPAAYLDVAAVVTAATATGCDLLHPGYGFLSENPALADACAKAGLTFVGPPPGTLDLFGDKVRARALAETAGVPVLRGTQAGRQRQLLATVEHSDGDRQHEAGEIDLDADRPDLAEVRRRHEMGLDAHRPGPVRRRHAQGRRTARENLADLVDEGSFLEYGPLVFAAQERRRSREELQHKTPADGVVGGLADVNGDLVGRERSAAVVVSYDYTVLAGTQGMRGHLKKDRLFELAEKRRLPVVLFAEGGGGRPGDVDLPVVSALDTMAFTLFGRLSGLVPTVGIASGRCFAGNAALLGTCDVVIATEDANIGMGGPAMIEGGGLGVVAPEEIGPIDVQHANGVVDIRVADDAAAVAAAKRYLSYFQGPVDDWTAPDPRLARHLVPENRKRVYDMRAVLNAIADEDSVLELRDGWGTGMITALARVEGAPIGVLANVPTHLGGAIDADAADKAARFLQLCDAHGLPVVSLCDTPRFMVGTESEKTATVRHFSRLFVIGANLSVPIGTVVVRKAYGLGAQAMAGGSMKVPRFAVGWPTSEFGPMGLEGAVRLGMRRELEAIEDDDARQAAYEAAVAAAYENGTGLNVAAHWEIDDVIDPADTRRWITTLTREVADTPRPAGRVRPHVDTW</sequence>
<proteinExistence type="predicted"/>
<feature type="domain" description="Biotin carboxylation" evidence="4">
    <location>
        <begin position="9"/>
        <end position="689"/>
    </location>
</feature>
<dbReference type="SUPFAM" id="SSF52096">
    <property type="entry name" value="ClpP/crotonase"/>
    <property type="match status" value="2"/>
</dbReference>
<evidence type="ECO:0000259" key="4">
    <source>
        <dbReference type="PROSITE" id="PS50979"/>
    </source>
</evidence>
<dbReference type="PROSITE" id="PS50980">
    <property type="entry name" value="COA_CT_NTER"/>
    <property type="match status" value="1"/>
</dbReference>
<dbReference type="Pfam" id="PF01039">
    <property type="entry name" value="Carboxyl_trans"/>
    <property type="match status" value="1"/>
</dbReference>